<dbReference type="STRING" id="1461693.ATO10_02870"/>
<dbReference type="AlphaFoldDB" id="A0A058ZQ35"/>
<sequence length="69" mass="7571">MPPKQPLPDDSDDDTLVFVLRVAPDAGWAEVEHVNTARISRHSALKSALDRVVQIVQGGAPDSEDTLWH</sequence>
<dbReference type="Proteomes" id="UP000024836">
    <property type="component" value="Unassembled WGS sequence"/>
</dbReference>
<comment type="caution">
    <text evidence="1">The sequence shown here is derived from an EMBL/GenBank/DDBJ whole genome shotgun (WGS) entry which is preliminary data.</text>
</comment>
<reference evidence="1 2" key="1">
    <citation type="submission" date="2013-04" db="EMBL/GenBank/DDBJ databases">
        <title>Shimia sp. 22II-S11-Z10 Genome Sequencing.</title>
        <authorList>
            <person name="Lai Q."/>
            <person name="Li G."/>
            <person name="Shao Z."/>
        </authorList>
    </citation>
    <scope>NUCLEOTIDE SEQUENCE [LARGE SCALE GENOMIC DNA]</scope>
    <source>
        <strain evidence="2">22II-S11-Z10</strain>
    </source>
</reference>
<evidence type="ECO:0000313" key="1">
    <source>
        <dbReference type="EMBL" id="KCV83668.1"/>
    </source>
</evidence>
<accession>A0A058ZQ35</accession>
<organism evidence="1 2">
    <name type="scientific">Actibacterium atlanticum</name>
    <dbReference type="NCBI Taxonomy" id="1461693"/>
    <lineage>
        <taxon>Bacteria</taxon>
        <taxon>Pseudomonadati</taxon>
        <taxon>Pseudomonadota</taxon>
        <taxon>Alphaproteobacteria</taxon>
        <taxon>Rhodobacterales</taxon>
        <taxon>Roseobacteraceae</taxon>
        <taxon>Actibacterium</taxon>
    </lineage>
</organism>
<protein>
    <submittedName>
        <fullName evidence="1">Uncharacterized protein</fullName>
    </submittedName>
</protein>
<keyword evidence="2" id="KW-1185">Reference proteome</keyword>
<evidence type="ECO:0000313" key="2">
    <source>
        <dbReference type="Proteomes" id="UP000024836"/>
    </source>
</evidence>
<proteinExistence type="predicted"/>
<name>A0A058ZQ35_9RHOB</name>
<dbReference type="EMBL" id="AQQY01000001">
    <property type="protein sequence ID" value="KCV83668.1"/>
    <property type="molecule type" value="Genomic_DNA"/>
</dbReference>
<dbReference type="RefSeq" id="WP_035247736.1">
    <property type="nucleotide sequence ID" value="NZ_AQQY01000001.1"/>
</dbReference>
<gene>
    <name evidence="1" type="ORF">ATO10_02870</name>
</gene>